<dbReference type="OrthoDB" id="9782754at2"/>
<evidence type="ECO:0000313" key="5">
    <source>
        <dbReference type="Proteomes" id="UP000070252"/>
    </source>
</evidence>
<keyword evidence="1" id="KW-1133">Transmembrane helix</keyword>
<dbReference type="RefSeq" id="WP_062522252.1">
    <property type="nucleotide sequence ID" value="NZ_CP048429.1"/>
</dbReference>
<protein>
    <submittedName>
        <fullName evidence="4">Stage V sporulation protein AA</fullName>
    </submittedName>
</protein>
<dbReference type="Proteomes" id="UP000182783">
    <property type="component" value="Unassembled WGS sequence"/>
</dbReference>
<dbReference type="EMBL" id="FNGM01000010">
    <property type="protein sequence ID" value="SDM21086.1"/>
    <property type="molecule type" value="Genomic_DNA"/>
</dbReference>
<dbReference type="EMBL" id="LIPY01000105">
    <property type="protein sequence ID" value="KWX76727.1"/>
    <property type="molecule type" value="Genomic_DNA"/>
</dbReference>
<name>A0A1G9RCU3_9BACL</name>
<dbReference type="InterPro" id="IPR021997">
    <property type="entry name" value="SporV_AA"/>
</dbReference>
<reference evidence="4 6" key="2">
    <citation type="submission" date="2016-10" db="EMBL/GenBank/DDBJ databases">
        <authorList>
            <person name="de Groot N.N."/>
        </authorList>
    </citation>
    <scope>NUCLEOTIDE SEQUENCE [LARGE SCALE GENOMIC DNA]</scope>
    <source>
        <strain evidence="4 6">CGMCC 1.10239</strain>
    </source>
</reference>
<accession>A0A1G9RCU3</accession>
<reference evidence="3 5" key="1">
    <citation type="submission" date="2015-08" db="EMBL/GenBank/DDBJ databases">
        <title>Genome of Paenibacillus jilunlii.</title>
        <authorList>
            <person name="Sant'Anna F.H."/>
            <person name="Ambrosini A."/>
            <person name="Souza R."/>
            <person name="Bach E."/>
            <person name="Fernandes G."/>
            <person name="Balsanelli E."/>
            <person name="Baura V.A."/>
            <person name="Pedrosa F.O."/>
            <person name="Souza E.M."/>
            <person name="Passaglia L."/>
        </authorList>
    </citation>
    <scope>NUCLEOTIDE SEQUENCE [LARGE SCALE GENOMIC DNA]</scope>
    <source>
        <strain evidence="3 5">DSM 23019</strain>
    </source>
</reference>
<dbReference type="AlphaFoldDB" id="A0A1G9RCU3"/>
<organism evidence="4 6">
    <name type="scientific">Paenibacillus jilunlii</name>
    <dbReference type="NCBI Taxonomy" id="682956"/>
    <lineage>
        <taxon>Bacteria</taxon>
        <taxon>Bacillati</taxon>
        <taxon>Bacillota</taxon>
        <taxon>Bacilli</taxon>
        <taxon>Bacillales</taxon>
        <taxon>Paenibacillaceae</taxon>
        <taxon>Paenibacillus</taxon>
    </lineage>
</organism>
<keyword evidence="1" id="KW-0812">Transmembrane</keyword>
<keyword evidence="1" id="KW-0472">Membrane</keyword>
<sequence length="222" mass="25441">MTAYPAPAIYIQLKNRVTVPKGKDVLLRDVAYLITDPEWREPLYSLLVLDPVQSDGNLILIDLLTVIPKIHELVPGADIQPIGEGRTLVQIEGPAEARKPSIALFVLVWLLLFFGSALTIMNFHADVSMLEVQVRIVEMLTGRRDEHPYVFQIAYSLGIGFGMVIFFNHLFKKKWNEEPTPLEVEMFLYQKNIDHYVVNEEYSKMKNHGDEPSRHPERGKRS</sequence>
<evidence type="ECO:0000313" key="4">
    <source>
        <dbReference type="EMBL" id="SDM21086.1"/>
    </source>
</evidence>
<proteinExistence type="predicted"/>
<dbReference type="Proteomes" id="UP000070252">
    <property type="component" value="Unassembled WGS sequence"/>
</dbReference>
<dbReference type="Pfam" id="PF12164">
    <property type="entry name" value="SporV_AA"/>
    <property type="match status" value="1"/>
</dbReference>
<evidence type="ECO:0000313" key="3">
    <source>
        <dbReference type="EMBL" id="KWX76727.1"/>
    </source>
</evidence>
<gene>
    <name evidence="3" type="ORF">AML91_09505</name>
    <name evidence="4" type="ORF">SAMN05216191_11058</name>
</gene>
<evidence type="ECO:0000259" key="2">
    <source>
        <dbReference type="Pfam" id="PF12164"/>
    </source>
</evidence>
<keyword evidence="5" id="KW-1185">Reference proteome</keyword>
<dbReference type="Gene3D" id="2.60.480.10">
    <property type="entry name" value="eubacterium ventriosum atcc domain"/>
    <property type="match status" value="1"/>
</dbReference>
<feature type="domain" description="Stage V sporulation protein AA" evidence="2">
    <location>
        <begin position="8"/>
        <end position="92"/>
    </location>
</feature>
<evidence type="ECO:0000313" key="6">
    <source>
        <dbReference type="Proteomes" id="UP000182783"/>
    </source>
</evidence>
<feature type="transmembrane region" description="Helical" evidence="1">
    <location>
        <begin position="149"/>
        <end position="171"/>
    </location>
</feature>
<feature type="transmembrane region" description="Helical" evidence="1">
    <location>
        <begin position="102"/>
        <end position="125"/>
    </location>
</feature>
<evidence type="ECO:0000256" key="1">
    <source>
        <dbReference type="SAM" id="Phobius"/>
    </source>
</evidence>
<dbReference type="InterPro" id="IPR038548">
    <property type="entry name" value="SporV_AA_N_sf"/>
</dbReference>